<reference evidence="2 3" key="1">
    <citation type="journal article" date="2012" name="Genome Biol.">
        <title>Genome and low-iron response of an oceanic diatom adapted to chronic iron limitation.</title>
        <authorList>
            <person name="Lommer M."/>
            <person name="Specht M."/>
            <person name="Roy A.S."/>
            <person name="Kraemer L."/>
            <person name="Andreson R."/>
            <person name="Gutowska M.A."/>
            <person name="Wolf J."/>
            <person name="Bergner S.V."/>
            <person name="Schilhabel M.B."/>
            <person name="Klostermeier U.C."/>
            <person name="Beiko R.G."/>
            <person name="Rosenstiel P."/>
            <person name="Hippler M."/>
            <person name="Laroche J."/>
        </authorList>
    </citation>
    <scope>NUCLEOTIDE SEQUENCE [LARGE SCALE GENOMIC DNA]</scope>
    <source>
        <strain evidence="2 3">CCMP1005</strain>
    </source>
</reference>
<feature type="region of interest" description="Disordered" evidence="1">
    <location>
        <begin position="19"/>
        <end position="58"/>
    </location>
</feature>
<feature type="non-terminal residue" evidence="2">
    <location>
        <position position="114"/>
    </location>
</feature>
<accession>K0S648</accession>
<proteinExistence type="predicted"/>
<comment type="caution">
    <text evidence="2">The sequence shown here is derived from an EMBL/GenBank/DDBJ whole genome shotgun (WGS) entry which is preliminary data.</text>
</comment>
<feature type="compositionally biased region" description="Low complexity" evidence="1">
    <location>
        <begin position="80"/>
        <end position="94"/>
    </location>
</feature>
<protein>
    <submittedName>
        <fullName evidence="2">Uncharacterized protein</fullName>
    </submittedName>
</protein>
<evidence type="ECO:0000313" key="3">
    <source>
        <dbReference type="Proteomes" id="UP000266841"/>
    </source>
</evidence>
<dbReference type="AlphaFoldDB" id="K0S648"/>
<evidence type="ECO:0000313" key="2">
    <source>
        <dbReference type="EMBL" id="EJK56396.1"/>
    </source>
</evidence>
<sequence>MRKLRKATTALLAVPSRLATVGKRAPSPTSHEKAITVETPDGIEAKLPDDGREAPTPTSFEKAITVETPDGIEAIPVEMSGLLSSPSSPRRNGPGAEGPRRPPGSSRRRRRGAP</sequence>
<name>K0S648_THAOC</name>
<feature type="region of interest" description="Disordered" evidence="1">
    <location>
        <begin position="76"/>
        <end position="114"/>
    </location>
</feature>
<keyword evidence="3" id="KW-1185">Reference proteome</keyword>
<dbReference type="EMBL" id="AGNL01031526">
    <property type="protein sequence ID" value="EJK56396.1"/>
    <property type="molecule type" value="Genomic_DNA"/>
</dbReference>
<organism evidence="2 3">
    <name type="scientific">Thalassiosira oceanica</name>
    <name type="common">Marine diatom</name>
    <dbReference type="NCBI Taxonomy" id="159749"/>
    <lineage>
        <taxon>Eukaryota</taxon>
        <taxon>Sar</taxon>
        <taxon>Stramenopiles</taxon>
        <taxon>Ochrophyta</taxon>
        <taxon>Bacillariophyta</taxon>
        <taxon>Coscinodiscophyceae</taxon>
        <taxon>Thalassiosirophycidae</taxon>
        <taxon>Thalassiosirales</taxon>
        <taxon>Thalassiosiraceae</taxon>
        <taxon>Thalassiosira</taxon>
    </lineage>
</organism>
<feature type="compositionally biased region" description="Basic and acidic residues" evidence="1">
    <location>
        <begin position="43"/>
        <end position="53"/>
    </location>
</feature>
<evidence type="ECO:0000256" key="1">
    <source>
        <dbReference type="SAM" id="MobiDB-lite"/>
    </source>
</evidence>
<dbReference type="Proteomes" id="UP000266841">
    <property type="component" value="Unassembled WGS sequence"/>
</dbReference>
<gene>
    <name evidence="2" type="ORF">THAOC_23719</name>
</gene>